<keyword evidence="2" id="KW-0418">Kinase</keyword>
<gene>
    <name evidence="2" type="primary">dhaK</name>
    <name evidence="2" type="ORF">K9V48_14175</name>
</gene>
<dbReference type="SUPFAM" id="SSF82549">
    <property type="entry name" value="DAK1/DegV-like"/>
    <property type="match status" value="1"/>
</dbReference>
<evidence type="ECO:0000313" key="2">
    <source>
        <dbReference type="EMBL" id="MBZ5751361.1"/>
    </source>
</evidence>
<reference evidence="2" key="1">
    <citation type="submission" date="2024-05" db="EMBL/GenBank/DDBJ databases">
        <title>Metabacillus sp. nov., isolated from the rhizosphere soil of tomato plants.</title>
        <authorList>
            <person name="Ma R."/>
        </authorList>
    </citation>
    <scope>NUCLEOTIDE SEQUENCE</scope>
    <source>
        <strain evidence="2">DBTR6</strain>
    </source>
</reference>
<keyword evidence="2" id="KW-0808">Transferase</keyword>
<dbReference type="PANTHER" id="PTHR28629:SF4">
    <property type="entry name" value="TRIOKINASE_FMN CYCLASE"/>
    <property type="match status" value="1"/>
</dbReference>
<dbReference type="EMBL" id="JAIQUM010000031">
    <property type="protein sequence ID" value="MBZ5751361.1"/>
    <property type="molecule type" value="Genomic_DNA"/>
</dbReference>
<dbReference type="InterPro" id="IPR050861">
    <property type="entry name" value="Dihydroxyacetone_Kinase"/>
</dbReference>
<dbReference type="Gene3D" id="3.30.1180.20">
    <property type="entry name" value="Dihydroxyacetone kinase, domain 2"/>
    <property type="match status" value="1"/>
</dbReference>
<protein>
    <submittedName>
        <fullName evidence="2">Dihydroxyacetone kinase subunit DhaK</fullName>
        <ecNumber evidence="2">2.7.1.121</ecNumber>
    </submittedName>
</protein>
<keyword evidence="3" id="KW-1185">Reference proteome</keyword>
<organism evidence="2 3">
    <name type="scientific">Metabacillus rhizolycopersici</name>
    <dbReference type="NCBI Taxonomy" id="2875709"/>
    <lineage>
        <taxon>Bacteria</taxon>
        <taxon>Bacillati</taxon>
        <taxon>Bacillota</taxon>
        <taxon>Bacilli</taxon>
        <taxon>Bacillales</taxon>
        <taxon>Bacillaceae</taxon>
        <taxon>Metabacillus</taxon>
    </lineage>
</organism>
<comment type="caution">
    <text evidence="2">The sequence shown here is derived from an EMBL/GenBank/DDBJ whole genome shotgun (WGS) entry which is preliminary data.</text>
</comment>
<dbReference type="GO" id="GO:0047324">
    <property type="term" value="F:phosphoenolpyruvate-glycerone phosphotransferase activity"/>
    <property type="evidence" value="ECO:0007669"/>
    <property type="project" value="UniProtKB-EC"/>
</dbReference>
<sequence length="334" mass="35951">MKKLINNPTHVVDEMIEGYVKAFPKHVKLLPENKRSIVTAKETRPEKVGVLIGGGSGHEPAFMGYVGDGMADGVAVGNIFASPPPDPILEVTKEIDKGAGVVYIYGNYAGDVMNFGMAAELADLEYGTNIGTVLVTDDVASAPKEEKEKRRGIAGEFFVTKAAGAAADKGYSLDDVVSVAKKANEYTRTMGVGLTPCSLPQTGKPSFELEANEMEIGLGHHGEPGIEKGELQPADRVADRLVQEILNDMPIGSGEKVAVLVNGLGSTTQMELYIMFRRVEQILSEKGIEIHRSYVGSYSTSLEMGGCSVTITKLDDELMELVDYPADCPMYVQR</sequence>
<proteinExistence type="predicted"/>
<dbReference type="Proteomes" id="UP001165287">
    <property type="component" value="Unassembled WGS sequence"/>
</dbReference>
<name>A0ABS7UT89_9BACI</name>
<dbReference type="EC" id="2.7.1.121" evidence="2"/>
<dbReference type="Pfam" id="PF02733">
    <property type="entry name" value="Dak1"/>
    <property type="match status" value="1"/>
</dbReference>
<accession>A0ABS7UT89</accession>
<evidence type="ECO:0000259" key="1">
    <source>
        <dbReference type="PROSITE" id="PS51481"/>
    </source>
</evidence>
<dbReference type="PROSITE" id="PS51481">
    <property type="entry name" value="DHAK"/>
    <property type="match status" value="1"/>
</dbReference>
<dbReference type="RefSeq" id="WP_224139624.1">
    <property type="nucleotide sequence ID" value="NZ_JAIQUM010000031.1"/>
</dbReference>
<feature type="domain" description="DhaK" evidence="1">
    <location>
        <begin position="7"/>
        <end position="331"/>
    </location>
</feature>
<dbReference type="Gene3D" id="3.40.50.10440">
    <property type="entry name" value="Dihydroxyacetone kinase, domain 1"/>
    <property type="match status" value="1"/>
</dbReference>
<dbReference type="InterPro" id="IPR004006">
    <property type="entry name" value="DhaK_dom"/>
</dbReference>
<dbReference type="PANTHER" id="PTHR28629">
    <property type="entry name" value="TRIOKINASE/FMN CYCLASE"/>
    <property type="match status" value="1"/>
</dbReference>
<evidence type="ECO:0000313" key="3">
    <source>
        <dbReference type="Proteomes" id="UP001165287"/>
    </source>
</evidence>